<comment type="subcellular location">
    <subcellularLocation>
        <location evidence="1">Endoplasmic reticulum membrane</location>
        <topology evidence="1">Single-pass membrane protein</topology>
    </subcellularLocation>
</comment>
<dbReference type="SUPFAM" id="SSF53756">
    <property type="entry name" value="UDP-Glycosyltransferase/glycogen phosphorylase"/>
    <property type="match status" value="1"/>
</dbReference>
<dbReference type="PANTHER" id="PTHR13036">
    <property type="entry name" value="BETA1,4 MANNOSYLTRANSFERASE"/>
    <property type="match status" value="1"/>
</dbReference>
<feature type="domain" description="Glycosyltransferase subfamily 4-like N-terminal" evidence="14">
    <location>
        <begin position="28"/>
        <end position="182"/>
    </location>
</feature>
<evidence type="ECO:0000256" key="10">
    <source>
        <dbReference type="ARBA" id="ARBA00031566"/>
    </source>
</evidence>
<keyword evidence="8" id="KW-0472">Membrane</keyword>
<organism evidence="15 16">
    <name type="scientific">Brassicogethes aeneus</name>
    <name type="common">Rape pollen beetle</name>
    <name type="synonym">Meligethes aeneus</name>
    <dbReference type="NCBI Taxonomy" id="1431903"/>
    <lineage>
        <taxon>Eukaryota</taxon>
        <taxon>Metazoa</taxon>
        <taxon>Ecdysozoa</taxon>
        <taxon>Arthropoda</taxon>
        <taxon>Hexapoda</taxon>
        <taxon>Insecta</taxon>
        <taxon>Pterygota</taxon>
        <taxon>Neoptera</taxon>
        <taxon>Endopterygota</taxon>
        <taxon>Coleoptera</taxon>
        <taxon>Polyphaga</taxon>
        <taxon>Cucujiformia</taxon>
        <taxon>Nitidulidae</taxon>
        <taxon>Meligethinae</taxon>
        <taxon>Brassicogethes</taxon>
    </lineage>
</organism>
<feature type="domain" description="Glycosyl transferase family 1" evidence="13">
    <location>
        <begin position="267"/>
        <end position="391"/>
    </location>
</feature>
<dbReference type="Pfam" id="PF13439">
    <property type="entry name" value="Glyco_transf_4"/>
    <property type="match status" value="1"/>
</dbReference>
<keyword evidence="16" id="KW-1185">Reference proteome</keyword>
<dbReference type="Pfam" id="PF00534">
    <property type="entry name" value="Glycos_transf_1"/>
    <property type="match status" value="1"/>
</dbReference>
<evidence type="ECO:0000256" key="11">
    <source>
        <dbReference type="ARBA" id="ARBA00033088"/>
    </source>
</evidence>
<evidence type="ECO:0000256" key="5">
    <source>
        <dbReference type="ARBA" id="ARBA00022692"/>
    </source>
</evidence>
<keyword evidence="5" id="KW-0812">Transmembrane</keyword>
<dbReference type="AlphaFoldDB" id="A0A9P0ATA0"/>
<gene>
    <name evidence="15" type="ORF">MELIAE_LOCUS989</name>
</gene>
<protein>
    <recommendedName>
        <fullName evidence="10">Beta-1,4-mannosyltransferase</fullName>
    </recommendedName>
    <alternativeName>
        <fullName evidence="11">GDP-Man:GlcNAc2-PP-dolichol mannosyltransferase</fullName>
    </alternativeName>
    <alternativeName>
        <fullName evidence="9">GDP-mannose-dolichol diphosphochitobiose mannosyltransferase</fullName>
    </alternativeName>
</protein>
<evidence type="ECO:0000259" key="14">
    <source>
        <dbReference type="Pfam" id="PF13439"/>
    </source>
</evidence>
<evidence type="ECO:0000256" key="2">
    <source>
        <dbReference type="ARBA" id="ARBA00004922"/>
    </source>
</evidence>
<evidence type="ECO:0000313" key="15">
    <source>
        <dbReference type="EMBL" id="CAH0546908.1"/>
    </source>
</evidence>
<dbReference type="FunFam" id="3.40.50.2000:FF:000109">
    <property type="entry name" value="Chitobiosyldiphosphodolichol beta-mannosyltransferase"/>
    <property type="match status" value="1"/>
</dbReference>
<dbReference type="Proteomes" id="UP001154078">
    <property type="component" value="Chromosome 1"/>
</dbReference>
<sequence>MALKTKNVCVVVLGDIGRSPRMQYHSLSLAKMGHKVDVLGYGETEPLEEVKCASSIYYHYLLPCPQIPIRLANYVFKTIWQILNLFFLLLFIRRPDTILVQNPPAIPSLFVCWIVARTKGAKLVIDWHNYAHTIMALNLSKTHILVKLTRYVESFIGQRADLNLCVTKAMKDDLLKNWNVSAITLYDSPPLIFQPISVEEKHNFYKKLGEIYCLFLMDNNETIFTHTVDGKIYLKENRPGLLVSSTSWTEDEDFSVLFSALQEYEEHHNSGNQRKLPDLICVITGKGHLKKYYCDKIAEQNWKHVTILTPWLESCDYPKILASADLGVSLHTSSSGLDLPMKVVDMFGCGLPVCAYDFTCLNELVKNGKNSYTFKDSQELSKRLQEWFDNFPNNEKKNSKEIEFKKELEQFQNNRWDENWEKVVLNEFI</sequence>
<evidence type="ECO:0000256" key="8">
    <source>
        <dbReference type="ARBA" id="ARBA00023136"/>
    </source>
</evidence>
<dbReference type="InterPro" id="IPR026051">
    <property type="entry name" value="ALG1-like"/>
</dbReference>
<evidence type="ECO:0000259" key="13">
    <source>
        <dbReference type="Pfam" id="PF00534"/>
    </source>
</evidence>
<evidence type="ECO:0000256" key="4">
    <source>
        <dbReference type="ARBA" id="ARBA00022679"/>
    </source>
</evidence>
<evidence type="ECO:0000313" key="16">
    <source>
        <dbReference type="Proteomes" id="UP001154078"/>
    </source>
</evidence>
<dbReference type="InterPro" id="IPR028098">
    <property type="entry name" value="Glyco_trans_4-like_N"/>
</dbReference>
<accession>A0A9P0ATA0</accession>
<keyword evidence="6" id="KW-0256">Endoplasmic reticulum</keyword>
<evidence type="ECO:0000256" key="7">
    <source>
        <dbReference type="ARBA" id="ARBA00022989"/>
    </source>
</evidence>
<reference evidence="15" key="1">
    <citation type="submission" date="2021-12" db="EMBL/GenBank/DDBJ databases">
        <authorList>
            <person name="King R."/>
        </authorList>
    </citation>
    <scope>NUCLEOTIDE SEQUENCE</scope>
</reference>
<proteinExistence type="predicted"/>
<comment type="catalytic activity">
    <reaction evidence="12">
        <text>an N,N'-diacetylchitobiosyl-diphospho-di-trans,poly-cis-dolichol + GDP-alpha-D-mannose = a beta-D-Man-(1-&gt;4)-beta-D-GlcNAc-(1-&gt;4)-alpha-D-GlcNAc-diphospho-di-trans,poly-cis-dolichol + GDP + H(+)</text>
        <dbReference type="Rhea" id="RHEA:13865"/>
        <dbReference type="Rhea" id="RHEA-COMP:19510"/>
        <dbReference type="Rhea" id="RHEA-COMP:19511"/>
        <dbReference type="ChEBI" id="CHEBI:15378"/>
        <dbReference type="ChEBI" id="CHEBI:57269"/>
        <dbReference type="ChEBI" id="CHEBI:57527"/>
        <dbReference type="ChEBI" id="CHEBI:58189"/>
        <dbReference type="ChEBI" id="CHEBI:58472"/>
        <dbReference type="EC" id="2.4.1.142"/>
    </reaction>
    <physiologicalReaction direction="left-to-right" evidence="12">
        <dbReference type="Rhea" id="RHEA:13866"/>
    </physiologicalReaction>
</comment>
<evidence type="ECO:0000256" key="12">
    <source>
        <dbReference type="ARBA" id="ARBA00045071"/>
    </source>
</evidence>
<keyword evidence="3" id="KW-0328">Glycosyltransferase</keyword>
<name>A0A9P0ATA0_BRAAE</name>
<evidence type="ECO:0000256" key="1">
    <source>
        <dbReference type="ARBA" id="ARBA00004389"/>
    </source>
</evidence>
<dbReference type="Gene3D" id="3.40.50.2000">
    <property type="entry name" value="Glycogen Phosphorylase B"/>
    <property type="match status" value="2"/>
</dbReference>
<keyword evidence="4" id="KW-0808">Transferase</keyword>
<comment type="pathway">
    <text evidence="2">Protein modification; protein glycosylation.</text>
</comment>
<dbReference type="EMBL" id="OV121132">
    <property type="protein sequence ID" value="CAH0546908.1"/>
    <property type="molecule type" value="Genomic_DNA"/>
</dbReference>
<evidence type="ECO:0000256" key="9">
    <source>
        <dbReference type="ARBA" id="ARBA00031434"/>
    </source>
</evidence>
<keyword evidence="7" id="KW-1133">Transmembrane helix</keyword>
<dbReference type="GO" id="GO:0004578">
    <property type="term" value="F:chitobiosyldiphosphodolichol beta-mannosyltransferase activity"/>
    <property type="evidence" value="ECO:0007669"/>
    <property type="project" value="UniProtKB-EC"/>
</dbReference>
<dbReference type="GO" id="GO:0005789">
    <property type="term" value="C:endoplasmic reticulum membrane"/>
    <property type="evidence" value="ECO:0007669"/>
    <property type="project" value="UniProtKB-SubCell"/>
</dbReference>
<dbReference type="InterPro" id="IPR001296">
    <property type="entry name" value="Glyco_trans_1"/>
</dbReference>
<dbReference type="PANTHER" id="PTHR13036:SF0">
    <property type="entry name" value="CHITOBIOSYLDIPHOSPHODOLICHOL BETA-MANNOSYLTRANSFERASE"/>
    <property type="match status" value="1"/>
</dbReference>
<evidence type="ECO:0000256" key="3">
    <source>
        <dbReference type="ARBA" id="ARBA00022676"/>
    </source>
</evidence>
<evidence type="ECO:0000256" key="6">
    <source>
        <dbReference type="ARBA" id="ARBA00022824"/>
    </source>
</evidence>
<dbReference type="OrthoDB" id="614844at2759"/>